<dbReference type="RefSeq" id="WP_338548150.1">
    <property type="nucleotide sequence ID" value="NZ_CP146069.1"/>
</dbReference>
<sequence length="137" mass="15100">MKFVPIITSLLLTAQAALGCDADLDPIDHALRSDAPLTLERATCQQSLELSGTIKDTCYWTYDYRAPEAEVAFARWSDALLSCFGANHAQLRDQQVNHPDSYTLHRFDAGTAQISLSLKDKAGLSQTLVFIQITPKS</sequence>
<protein>
    <recommendedName>
        <fullName evidence="3">Lipoprotein</fullName>
    </recommendedName>
</protein>
<gene>
    <name evidence="1" type="ORF">RZ517_10365</name>
</gene>
<dbReference type="EMBL" id="CP146069">
    <property type="protein sequence ID" value="WWR45215.1"/>
    <property type="molecule type" value="Genomic_DNA"/>
</dbReference>
<dbReference type="Proteomes" id="UP001364156">
    <property type="component" value="Chromosome"/>
</dbReference>
<dbReference type="PROSITE" id="PS51257">
    <property type="entry name" value="PROKAR_LIPOPROTEIN"/>
    <property type="match status" value="1"/>
</dbReference>
<evidence type="ECO:0000313" key="2">
    <source>
        <dbReference type="Proteomes" id="UP001364156"/>
    </source>
</evidence>
<keyword evidence="2" id="KW-1185">Reference proteome</keyword>
<accession>A0ABZ2HC54</accession>
<evidence type="ECO:0008006" key="3">
    <source>
        <dbReference type="Google" id="ProtNLM"/>
    </source>
</evidence>
<organism evidence="1 2">
    <name type="scientific">Roseovarius phycicola</name>
    <dbReference type="NCBI Taxonomy" id="3080976"/>
    <lineage>
        <taxon>Bacteria</taxon>
        <taxon>Pseudomonadati</taxon>
        <taxon>Pseudomonadota</taxon>
        <taxon>Alphaproteobacteria</taxon>
        <taxon>Rhodobacterales</taxon>
        <taxon>Roseobacteraceae</taxon>
        <taxon>Roseovarius</taxon>
    </lineage>
</organism>
<evidence type="ECO:0000313" key="1">
    <source>
        <dbReference type="EMBL" id="WWR45215.1"/>
    </source>
</evidence>
<reference evidence="1 2" key="1">
    <citation type="submission" date="2023-10" db="EMBL/GenBank/DDBJ databases">
        <title>Roseovarius strain S88 nov., isolated from a marine algae.</title>
        <authorList>
            <person name="Lee M.W."/>
            <person name="Lee J.K."/>
            <person name="Kim J.M."/>
            <person name="Choi D.G."/>
            <person name="Baek J.H."/>
            <person name="Bayburt H."/>
            <person name="Jung J.J."/>
            <person name="Han D.M."/>
            <person name="Jeon C.O."/>
        </authorList>
    </citation>
    <scope>NUCLEOTIDE SEQUENCE [LARGE SCALE GENOMIC DNA]</scope>
    <source>
        <strain evidence="1 2">S88</strain>
    </source>
</reference>
<proteinExistence type="predicted"/>
<name>A0ABZ2HC54_9RHOB</name>